<dbReference type="RefSeq" id="WP_134490930.1">
    <property type="nucleotide sequence ID" value="NZ_CP139089.1"/>
</dbReference>
<accession>A0A4U8Z461</accession>
<dbReference type="OrthoDB" id="7983110at2"/>
<sequence>MASAYDLTNLSNLKTWLDIAGSEDDLLLSQLITQISRAILNILDRPSILPGNYLETYDGGNECSIILRQWPVNSVSLCGVNGVPIPPSPPIDAGAAFQAGFVLDGADSAPPGRMQRLSLRGRRFTVGVQNVQVSYLAGYQITGEAAMAPQAPPYAMSVLAPYGDWASDGGVAYANGVALSPVAGNPIAGQYVVQNGVYTFAPSDAGAALNITYGYVPADLAVCCMDWAAERYAYRSRIGQQSKSLGGQETMAFIVKDVPDFVAAALQPYRRLVTP</sequence>
<evidence type="ECO:0000313" key="1">
    <source>
        <dbReference type="EMBL" id="VFU10250.1"/>
    </source>
</evidence>
<dbReference type="Proteomes" id="UP000294360">
    <property type="component" value="Chromosome"/>
</dbReference>
<dbReference type="AlphaFoldDB" id="A0A4U8Z461"/>
<organism evidence="1 2">
    <name type="scientific">Methylocella tundrae</name>
    <dbReference type="NCBI Taxonomy" id="227605"/>
    <lineage>
        <taxon>Bacteria</taxon>
        <taxon>Pseudomonadati</taxon>
        <taxon>Pseudomonadota</taxon>
        <taxon>Alphaproteobacteria</taxon>
        <taxon>Hyphomicrobiales</taxon>
        <taxon>Beijerinckiaceae</taxon>
        <taxon>Methylocella</taxon>
    </lineage>
</organism>
<evidence type="ECO:0008006" key="3">
    <source>
        <dbReference type="Google" id="ProtNLM"/>
    </source>
</evidence>
<evidence type="ECO:0000313" key="2">
    <source>
        <dbReference type="Proteomes" id="UP000294360"/>
    </source>
</evidence>
<reference evidence="1 2" key="1">
    <citation type="submission" date="2019-03" db="EMBL/GenBank/DDBJ databases">
        <authorList>
            <person name="Kox A.R. M."/>
        </authorList>
    </citation>
    <scope>NUCLEOTIDE SEQUENCE [LARGE SCALE GENOMIC DNA]</scope>
    <source>
        <strain evidence="1">MTUNDRAET4 annotated genome</strain>
    </source>
</reference>
<protein>
    <recommendedName>
        <fullName evidence="3">Phage gp6-like head-tail connector protein</fullName>
    </recommendedName>
</protein>
<dbReference type="EMBL" id="LR536450">
    <property type="protein sequence ID" value="VFU10250.1"/>
    <property type="molecule type" value="Genomic_DNA"/>
</dbReference>
<proteinExistence type="predicted"/>
<dbReference type="KEGG" id="mtun:MTUNDRAET4_3363"/>
<gene>
    <name evidence="1" type="ORF">MTUNDRAET4_3363</name>
</gene>
<name>A0A4U8Z461_METTU</name>